<dbReference type="AlphaFoldDB" id="A0A168QD36"/>
<evidence type="ECO:0000313" key="1">
    <source>
        <dbReference type="EMBL" id="ANC59698.1"/>
    </source>
</evidence>
<dbReference type="Gene3D" id="3.30.450.20">
    <property type="entry name" value="PAS domain"/>
    <property type="match status" value="1"/>
</dbReference>
<sequence>MSARDLMRSSDSSQSQQEATRFKIFDNSEIPICIRNSSGVFVYSNHNFSNVIKGCEYDSAYWFEKLPLELKCALLEKEVDALANPDMAVIKSFVIEDYFYWCVLFQVVCINSESYILWHFIKDVVFSQANSRYLNHVMNDVCEIKNPALVLEPGVYQSFCLFFSGFTHEFISRLLSVTSGASKKRISKAYSIMEIDNKDDMILYLKTHSFLPSVHRYAFELINSKCNLLRKAKL</sequence>
<protein>
    <submittedName>
        <fullName evidence="1">TraJ protein</fullName>
    </submittedName>
</protein>
<keyword evidence="1" id="KW-0614">Plasmid</keyword>
<proteinExistence type="predicted"/>
<reference evidence="1" key="1">
    <citation type="submission" date="2016-03" db="EMBL/GenBank/DDBJ databases">
        <title>F5111 plasmid from K. peumoniae isloate 05K0261.</title>
        <authorList>
            <person name="Kang H.-Y."/>
            <person name="Kim S."/>
            <person name="Kim J."/>
        </authorList>
    </citation>
    <scope>NUCLEOTIDE SEQUENCE</scope>
    <source>
        <strain evidence="1">05K0261</strain>
        <plasmid evidence="1">F5111</plasmid>
    </source>
</reference>
<geneLocation type="plasmid" evidence="1">
    <name>F5111</name>
</geneLocation>
<dbReference type="RefSeq" id="WP_059514208.1">
    <property type="nucleotide sequence ID" value="NZ_CP090128.1"/>
</dbReference>
<dbReference type="EMBL" id="KU987453">
    <property type="protein sequence ID" value="ANC59698.1"/>
    <property type="molecule type" value="Genomic_DNA"/>
</dbReference>
<organism evidence="1">
    <name type="scientific">Klebsiella pneumoniae</name>
    <dbReference type="NCBI Taxonomy" id="573"/>
    <lineage>
        <taxon>Bacteria</taxon>
        <taxon>Pseudomonadati</taxon>
        <taxon>Pseudomonadota</taxon>
        <taxon>Gammaproteobacteria</taxon>
        <taxon>Enterobacterales</taxon>
        <taxon>Enterobacteriaceae</taxon>
        <taxon>Klebsiella/Raoultella group</taxon>
        <taxon>Klebsiella</taxon>
        <taxon>Klebsiella pneumoniae complex</taxon>
    </lineage>
</organism>
<name>A0A168QD36_KLEPN</name>
<accession>A0A168QD36</accession>